<organism evidence="1 2">
    <name type="scientific">Sphingomonas populi</name>
    <dbReference type="NCBI Taxonomy" id="2484750"/>
    <lineage>
        <taxon>Bacteria</taxon>
        <taxon>Pseudomonadati</taxon>
        <taxon>Pseudomonadota</taxon>
        <taxon>Alphaproteobacteria</taxon>
        <taxon>Sphingomonadales</taxon>
        <taxon>Sphingomonadaceae</taxon>
        <taxon>Sphingomonas</taxon>
    </lineage>
</organism>
<gene>
    <name evidence="1" type="ORF">EWE75_18060</name>
</gene>
<dbReference type="PROSITE" id="PS51257">
    <property type="entry name" value="PROKAR_LIPOPROTEIN"/>
    <property type="match status" value="1"/>
</dbReference>
<keyword evidence="2" id="KW-1185">Reference proteome</keyword>
<dbReference type="RefSeq" id="WP_130159498.1">
    <property type="nucleotide sequence ID" value="NZ_SGIS01000032.1"/>
</dbReference>
<evidence type="ECO:0000313" key="1">
    <source>
        <dbReference type="EMBL" id="RZF63104.1"/>
    </source>
</evidence>
<name>A0A4Q6Y0E5_9SPHN</name>
<proteinExistence type="predicted"/>
<dbReference type="OrthoDB" id="7551495at2"/>
<dbReference type="Proteomes" id="UP000292085">
    <property type="component" value="Unassembled WGS sequence"/>
</dbReference>
<dbReference type="EMBL" id="SGIS01000032">
    <property type="protein sequence ID" value="RZF63104.1"/>
    <property type="molecule type" value="Genomic_DNA"/>
</dbReference>
<dbReference type="AlphaFoldDB" id="A0A4Q6Y0E5"/>
<evidence type="ECO:0008006" key="3">
    <source>
        <dbReference type="Google" id="ProtNLM"/>
    </source>
</evidence>
<comment type="caution">
    <text evidence="1">The sequence shown here is derived from an EMBL/GenBank/DDBJ whole genome shotgun (WGS) entry which is preliminary data.</text>
</comment>
<accession>A0A4Q6Y0E5</accession>
<sequence length="258" mass="26890">MQDILNRSERVGVYAMRSMAASMIAATALTLAGCGGNSGSGKAPQQDIPAAFDTAARALSAQAYSLASCVAIADDKEKLACYAALGFKDKSDVSKVEALAGAADVMSGKRWQITAPSPGGSDSFQGTATLTLASLPNEGPMAFRNTRILLRCPVDWGGPSNQKWGASIDLPTDVSYDSNSKDRGTMAIEVDGKPFSAVQFSRTSFNVADDQATAFRDAVIAGKALSFTVKTTDGKTGATKTPLPDATGLKEYFAKFCA</sequence>
<evidence type="ECO:0000313" key="2">
    <source>
        <dbReference type="Proteomes" id="UP000292085"/>
    </source>
</evidence>
<reference evidence="1 2" key="1">
    <citation type="submission" date="2019-02" db="EMBL/GenBank/DDBJ databases">
        <authorList>
            <person name="Li Y."/>
        </authorList>
    </citation>
    <scope>NUCLEOTIDE SEQUENCE [LARGE SCALE GENOMIC DNA]</scope>
    <source>
        <strain evidence="1 2">3-7</strain>
    </source>
</reference>
<protein>
    <recommendedName>
        <fullName evidence="3">Lipoprotein</fullName>
    </recommendedName>
</protein>